<evidence type="ECO:0000313" key="2">
    <source>
        <dbReference type="Proteomes" id="UP000284842"/>
    </source>
</evidence>
<name>A0A409WD21_9AGAR</name>
<dbReference type="OrthoDB" id="444432at2759"/>
<dbReference type="Pfam" id="PF12900">
    <property type="entry name" value="Pyridox_ox_2"/>
    <property type="match status" value="1"/>
</dbReference>
<accession>A0A409WD21</accession>
<reference evidence="1 2" key="1">
    <citation type="journal article" date="2018" name="Evol. Lett.">
        <title>Horizontal gene cluster transfer increased hallucinogenic mushroom diversity.</title>
        <authorList>
            <person name="Reynolds H.T."/>
            <person name="Vijayakumar V."/>
            <person name="Gluck-Thaler E."/>
            <person name="Korotkin H.B."/>
            <person name="Matheny P.B."/>
            <person name="Slot J.C."/>
        </authorList>
    </citation>
    <scope>NUCLEOTIDE SEQUENCE [LARGE SCALE GENOMIC DNA]</scope>
    <source>
        <strain evidence="1 2">2629</strain>
    </source>
</reference>
<dbReference type="EMBL" id="NHTK01005574">
    <property type="protein sequence ID" value="PPQ76422.1"/>
    <property type="molecule type" value="Genomic_DNA"/>
</dbReference>
<dbReference type="InParanoid" id="A0A409WD21"/>
<dbReference type="AlphaFoldDB" id="A0A409WD21"/>
<dbReference type="SUPFAM" id="SSF50475">
    <property type="entry name" value="FMN-binding split barrel"/>
    <property type="match status" value="1"/>
</dbReference>
<dbReference type="STRING" id="181874.A0A409WD21"/>
<protein>
    <recommendedName>
        <fullName evidence="3">Flavin-nucleotide-binding protein</fullName>
    </recommendedName>
</protein>
<evidence type="ECO:0000313" key="1">
    <source>
        <dbReference type="EMBL" id="PPQ76422.1"/>
    </source>
</evidence>
<keyword evidence="2" id="KW-1185">Reference proteome</keyword>
<organism evidence="1 2">
    <name type="scientific">Panaeolus cyanescens</name>
    <dbReference type="NCBI Taxonomy" id="181874"/>
    <lineage>
        <taxon>Eukaryota</taxon>
        <taxon>Fungi</taxon>
        <taxon>Dikarya</taxon>
        <taxon>Basidiomycota</taxon>
        <taxon>Agaricomycotina</taxon>
        <taxon>Agaricomycetes</taxon>
        <taxon>Agaricomycetidae</taxon>
        <taxon>Agaricales</taxon>
        <taxon>Agaricineae</taxon>
        <taxon>Galeropsidaceae</taxon>
        <taxon>Panaeolus</taxon>
    </lineage>
</organism>
<dbReference type="InterPro" id="IPR012349">
    <property type="entry name" value="Split_barrel_FMN-bd"/>
</dbReference>
<gene>
    <name evidence="1" type="ORF">CVT24_012609</name>
</gene>
<dbReference type="Proteomes" id="UP000284842">
    <property type="component" value="Unassembled WGS sequence"/>
</dbReference>
<dbReference type="PANTHER" id="PTHR34071:SF2">
    <property type="entry name" value="FLAVIN-NUCLEOTIDE-BINDING PROTEIN"/>
    <property type="match status" value="1"/>
</dbReference>
<sequence length="276" mass="30379">MENDTEYQRTTRNSVNRLKNRAKYDYETVHSIIDAAPVVHVSFLPTSIEDDPFPTILPMLGCTGTYPSNDNSDVSIYLHGHAASRFFKLSAQNEDEGPYGLVRGPNGSIPVCVAATLIDGIVLAVTPFNHSNNYRSVVVHGYASIVSDPGEKMWALDRITNNVLTDRWDNSRVPPTEAEMKATGVIRVEIVSASAKVRAGTNGDDRADVVWNAARPEGEKIWTGVVPMWTRYGTPVPGPENEMKGVPEHIEKFVQEKNKEGERYASSAAALLPPKK</sequence>
<dbReference type="PANTHER" id="PTHR34071">
    <property type="entry name" value="5-NITROIMIDAZOLE ANTIBIOTICS RESISTANCE PROTEIN, NIMA-FAMILY-RELATED PROTEIN-RELATED"/>
    <property type="match status" value="1"/>
</dbReference>
<evidence type="ECO:0008006" key="3">
    <source>
        <dbReference type="Google" id="ProtNLM"/>
    </source>
</evidence>
<dbReference type="InterPro" id="IPR024747">
    <property type="entry name" value="Pyridox_Oxase-rel"/>
</dbReference>
<dbReference type="Gene3D" id="2.30.110.10">
    <property type="entry name" value="Electron Transport, Fmn-binding Protein, Chain A"/>
    <property type="match status" value="1"/>
</dbReference>
<comment type="caution">
    <text evidence="1">The sequence shown here is derived from an EMBL/GenBank/DDBJ whole genome shotgun (WGS) entry which is preliminary data.</text>
</comment>
<proteinExistence type="predicted"/>